<proteinExistence type="predicted"/>
<reference evidence="2" key="1">
    <citation type="submission" date="2014-05" db="EMBL/GenBank/DDBJ databases">
        <authorList>
            <person name="Chronopoulou M."/>
        </authorList>
    </citation>
    <scope>NUCLEOTIDE SEQUENCE</scope>
    <source>
        <tissue evidence="2">Whole organism</tissue>
    </source>
</reference>
<dbReference type="Pfam" id="PF21787">
    <property type="entry name" value="TNP-like_RNaseH_N"/>
    <property type="match status" value="1"/>
</dbReference>
<name>A0A0K2SZ36_LEPSM</name>
<dbReference type="InterPro" id="IPR048365">
    <property type="entry name" value="TNP-like_RNaseH_N"/>
</dbReference>
<feature type="domain" description="Transposable element P transposase-like RNase H" evidence="1">
    <location>
        <begin position="18"/>
        <end position="57"/>
    </location>
</feature>
<organism evidence="2">
    <name type="scientific">Lepeophtheirus salmonis</name>
    <name type="common">Salmon louse</name>
    <name type="synonym">Caligus salmonis</name>
    <dbReference type="NCBI Taxonomy" id="72036"/>
    <lineage>
        <taxon>Eukaryota</taxon>
        <taxon>Metazoa</taxon>
        <taxon>Ecdysozoa</taxon>
        <taxon>Arthropoda</taxon>
        <taxon>Crustacea</taxon>
        <taxon>Multicrustacea</taxon>
        <taxon>Hexanauplia</taxon>
        <taxon>Copepoda</taxon>
        <taxon>Siphonostomatoida</taxon>
        <taxon>Caligidae</taxon>
        <taxon>Lepeophtheirus</taxon>
    </lineage>
</organism>
<accession>A0A0K2SZ36</accession>
<dbReference type="AlphaFoldDB" id="A0A0K2SZ36"/>
<evidence type="ECO:0000313" key="2">
    <source>
        <dbReference type="EMBL" id="CDW18810.1"/>
    </source>
</evidence>
<sequence>MALPHPSVIRSWYGTIDGNPGFTVKASKALKLRVEQQRVAEGKVYCNLTLDEMSIRK</sequence>
<evidence type="ECO:0000259" key="1">
    <source>
        <dbReference type="Pfam" id="PF21787"/>
    </source>
</evidence>
<dbReference type="EMBL" id="HACA01001449">
    <property type="protein sequence ID" value="CDW18810.1"/>
    <property type="molecule type" value="Transcribed_RNA"/>
</dbReference>
<protein>
    <submittedName>
        <fullName evidence="2">THAP domaincontaining protein 9like [Strongylocentrotus purpuratus]</fullName>
    </submittedName>
</protein>